<feature type="domain" description="UBR-type" evidence="12">
    <location>
        <begin position="204"/>
        <end position="275"/>
    </location>
</feature>
<dbReference type="EC" id="2.3.2.27" evidence="10"/>
<evidence type="ECO:0000256" key="8">
    <source>
        <dbReference type="ARBA" id="ARBA00046341"/>
    </source>
</evidence>
<accession>F0W4I8</accession>
<organism evidence="13">
    <name type="scientific">Albugo laibachii Nc14</name>
    <dbReference type="NCBI Taxonomy" id="890382"/>
    <lineage>
        <taxon>Eukaryota</taxon>
        <taxon>Sar</taxon>
        <taxon>Stramenopiles</taxon>
        <taxon>Oomycota</taxon>
        <taxon>Peronosporomycetes</taxon>
        <taxon>Albuginales</taxon>
        <taxon>Albuginaceae</taxon>
        <taxon>Albugo</taxon>
    </lineage>
</organism>
<gene>
    <name evidence="13" type="primary">AlNc14C17G1809</name>
    <name evidence="13" type="ORF">ALNC14_021640</name>
</gene>
<evidence type="ECO:0000256" key="10">
    <source>
        <dbReference type="RuleBase" id="RU366018"/>
    </source>
</evidence>
<dbReference type="InterPro" id="IPR014719">
    <property type="entry name" value="Ribosomal_bL12_C/ClpS-like"/>
</dbReference>
<reference evidence="13" key="1">
    <citation type="journal article" date="2011" name="PLoS Biol.">
        <title>Gene gain and loss during evolution of obligate parasitism in the white rust pathogen of Arabidopsis thaliana.</title>
        <authorList>
            <person name="Kemen E."/>
            <person name="Gardiner A."/>
            <person name="Schultz-Larsen T."/>
            <person name="Kemen A.C."/>
            <person name="Balmuth A.L."/>
            <person name="Robert-Seilaniantz A."/>
            <person name="Bailey K."/>
            <person name="Holub E."/>
            <person name="Studholme D.J."/>
            <person name="Maclean D."/>
            <person name="Jones J.D."/>
        </authorList>
    </citation>
    <scope>NUCLEOTIDE SEQUENCE</scope>
</reference>
<name>F0W4I8_9STRA</name>
<keyword evidence="7 10" id="KW-0862">Zinc</keyword>
<evidence type="ECO:0000256" key="4">
    <source>
        <dbReference type="ARBA" id="ARBA00022723"/>
    </source>
</evidence>
<comment type="function">
    <text evidence="10">Ubiquitin ligase protein which is a component of the N-end rule pathway. Recognizes and binds to proteins bearing specific N-terminal residues that are destabilizing according to the N-end rule, leading to their ubiquitination and subsequent degradation.</text>
</comment>
<comment type="pathway">
    <text evidence="2 10">Protein modification; protein ubiquitination.</text>
</comment>
<dbReference type="InterPro" id="IPR003769">
    <property type="entry name" value="ClpS_core"/>
</dbReference>
<dbReference type="Gene3D" id="2.10.110.30">
    <property type="match status" value="1"/>
</dbReference>
<dbReference type="UniPathway" id="UPA00143"/>
<dbReference type="InterPro" id="IPR055194">
    <property type="entry name" value="UBR1-like_WH"/>
</dbReference>
<dbReference type="Pfam" id="PF18995">
    <property type="entry name" value="PRT6_C"/>
    <property type="match status" value="1"/>
</dbReference>
<dbReference type="PANTHER" id="PTHR21497">
    <property type="entry name" value="UBIQUITIN LIGASE E3 ALPHA-RELATED"/>
    <property type="match status" value="1"/>
</dbReference>
<feature type="region of interest" description="Disordered" evidence="11">
    <location>
        <begin position="53"/>
        <end position="75"/>
    </location>
</feature>
<evidence type="ECO:0000256" key="11">
    <source>
        <dbReference type="SAM" id="MobiDB-lite"/>
    </source>
</evidence>
<protein>
    <recommendedName>
        <fullName evidence="10">E3 ubiquitin-protein ligase</fullName>
        <ecNumber evidence="10">2.3.2.27</ecNumber>
    </recommendedName>
</protein>
<feature type="compositionally biased region" description="Polar residues" evidence="11">
    <location>
        <begin position="1500"/>
        <end position="1510"/>
    </location>
</feature>
<evidence type="ECO:0000259" key="12">
    <source>
        <dbReference type="PROSITE" id="PS51157"/>
    </source>
</evidence>
<evidence type="ECO:0000256" key="1">
    <source>
        <dbReference type="ARBA" id="ARBA00000900"/>
    </source>
</evidence>
<feature type="zinc finger region" description="UBR-type" evidence="9">
    <location>
        <begin position="204"/>
        <end position="275"/>
    </location>
</feature>
<sequence>MSEDIVQQQQDMAPFALHSLVELLTSGDGILKESCIGNSVMVTLRGKKAYTSVKTRPVREKSTATSKKNSTRAKKRLDAITKQANKEIVPSETSNRFASLSKEDQWIRLMRFLVRSTLFLNSTASLQAMELESCTKLSSHRRGSQGSNKAKCAQDTVKTKTADDASPIQFLCDTLLVAQCLAPKETHLHAHQIIDKMERSTRKRICGEVFGADEIAYSCRDCQVDPTCVICNDCFLRSDHTGHTVHFQRTAAGSSCDCGDPQAWKRNGFCCNHAGMDALDASTVDGRIWIDALKFDGKTGKTFSKWSKQLHLSETMCQNAFEVIDSVIDHVHQTLIGIEYAFELAEAFELFSRGIHNKAIVSTIEHTTSVSPTGSNDHTQEREDYQVKPTLHRSGQGKKALKNTDGGQFYIRIHNDDVHTYHKVANTLSTTFQLSESVSTRVVDAIDRHGDAIIRQNFHILECPYPAAECVWATLNVSVAPAWLDHQIVQLGSLLDWLYKLIRRSDGYDVLVTHALCKPRKALLRTIDEISTMFDTDTTLPDLIKAGGFRMHQQTRSVFEKMIGRKSVHSWAHDIEKQIRSRYDFFGTKSFQELANGPTICSKEKVQELRCNNHFVSSFVEHLAETPEEALQTDPVNVKKIRDGCEAILQHYYVDRHKEAPFYSTLELLMRYDAVFRKGTSENLHRILRELLLCSSIFRDKMLKNYLYAYKPMTKFYLQGLGNSNETIFDFAVQFLTDSKLVQKYTKDAIRQEDDQYKEEKSTILIPHRRRPEIIKVFLDALHATLLIAAQPKGDTGENIVIAGSLDPDLTVISNQKYKHCVDNLEYVLNVGEISNEVICVEENLRLWLSCLRILQNGDAERRRGPWETHVEYESDTWLSMFNLGIRMHSIFPVAWRCFGATALRQYETTLPQIIKVITSVVLSTCKELHAGIKDKHILPVYTIASRLDPSSESGFLTHRIDYSSFKVSMHVPLHRLLACAIRRVCIYDVDFSHSLDQHGLLAALGLNELTVDECVELVEAPLRCLVMASQIQSNLWRRNGDENMMAQLYNYSALPYCIHYRDADVFMMQLGVLILGAESIMARIMDRFGIAAYFARGGSDEAVSSFDPEECCKALGYHTLTSDAIDSQRYLQLVEEFLRLIITVGTALPCSTGTEYEQSFLKQEMLQQLCAKSYPFSRLFELAILPSGHDDISTSRLEDILSQIADFNPPLGLEPGRYSLKPGLLEEYNPYFLHLNRESHEMARDRWTTFRVQQRQETHDSTNARPVFPPPRPISFLAPVQDILTCRSTMTIIGTILERALSSDSVRTQQAPAIFGVSDGVLTTTLHILAFSIDVLVISQQKAGSPDILFDQLFTSAYASKSSLVELLVLLYSRGTSLLDADQLEVVEWTLKFVSDNSSQCKVSIQEMTEKLTINNIAGIETHEQACTPASESMHDRKEAARKRVLDVIAKQQASFQLLMSEDVVRSQEDSDNEDETMDCLTPQSESVERKMTRKRQNEVANDTVTDMEQQTKRHKSVIKLKCILCHDSSKQAEMGVAALVHQSTVMSGSFRPDPSVALQADGAKARAKIKKLIEKIGFCSGSESLLSHNFGSEADMRAFGSPLEDWISRGVPEDGFALDTDRSIEYLPAIESLETETNTANGRVMLIEAGMDDFVIEGAESGESAGSPPIELPRPPAIRRAERQTARTNRQRNMAAGDDGVDRIGTVSVRRITVSHSPTKLYLRPCGLHIRTCQHAVHRSCLDGYIRCLHEKATRGEEFDGVQAIDPDSAMMQFLCPLCKTISNLLIPTSDFHTFENKDVSRNKIQDPVASRRKINLASGSAHWYDILQEQATFTNWYRVVFGRDGACNDNEPSLVEHEKWRDYFEQTLWEPHGSLEKGAPYLWSACAYSIASFSRLVEEEFRNVTGGEEIFDPLVHPCPSSLKKEMHSLTLTTKFCRWSFTLLEHSEDAKIIWETAKRCSPLHYETKRDHNKFTKVLGTIDACLRGTIWGLLVADNFTAFVVASVLSLKLEKIGLSIPLFAAADLLQRLHLEFFSHDECDANIFLQDSLNIASNEASDSDERASTGTTRMQTRRMKSHPPKAPSKSKLIQSLETTTALVQAKLDSIDTNENTEDFVTILQMLSRIACMFPDQKLKSRGLSNFESRVSRIIQSNQLLVRRMKLFWRCLFVETQWSESMRQLVTVPSMKEIAQSPDDVLTQLWRWCVDRRSNQQYLSVANKREVCEHTEDCGDSYTASMFILRENLFKPQLVHLPIQYDKLYSQYMGQKCERCDKVPTEAGLCLVCGQYLCCGDSCCETPYMLDGPPVGECTRHAAECGGGVGIVLLLDQCRVVIIAGSMAAYFPSPYVDAHGEEDIGLQRGRPLRLDMARYRHLDSLWVNHRIFSEVSRQRNLCDPQYAINLSYL</sequence>
<keyword evidence="6 10" id="KW-0833">Ubl conjugation pathway</keyword>
<dbReference type="InterPro" id="IPR003126">
    <property type="entry name" value="Znf_UBR"/>
</dbReference>
<dbReference type="InterPro" id="IPR044046">
    <property type="entry name" value="E3_ligase_UBR-like_C"/>
</dbReference>
<dbReference type="FunFam" id="2.10.110.30:FF:000002">
    <property type="entry name" value="Putative e3 ubiquitin-protein ligase ubr3"/>
    <property type="match status" value="1"/>
</dbReference>
<dbReference type="PROSITE" id="PS51157">
    <property type="entry name" value="ZF_UBR"/>
    <property type="match status" value="1"/>
</dbReference>
<evidence type="ECO:0000256" key="6">
    <source>
        <dbReference type="ARBA" id="ARBA00022786"/>
    </source>
</evidence>
<keyword evidence="4 10" id="KW-0479">Metal-binding</keyword>
<dbReference type="InterPro" id="IPR039164">
    <property type="entry name" value="UBR1-like"/>
</dbReference>
<reference evidence="13" key="2">
    <citation type="submission" date="2011-02" db="EMBL/GenBank/DDBJ databases">
        <authorList>
            <person name="MacLean D."/>
        </authorList>
    </citation>
    <scope>NUCLEOTIDE SEQUENCE</scope>
</reference>
<dbReference type="GO" id="GO:0061630">
    <property type="term" value="F:ubiquitin protein ligase activity"/>
    <property type="evidence" value="ECO:0007669"/>
    <property type="project" value="UniProtKB-UniRule"/>
</dbReference>
<dbReference type="HOGENOM" id="CLU_230159_0_0_1"/>
<dbReference type="CDD" id="cd19673">
    <property type="entry name" value="UBR-box_UBR3"/>
    <property type="match status" value="1"/>
</dbReference>
<evidence type="ECO:0000256" key="2">
    <source>
        <dbReference type="ARBA" id="ARBA00004906"/>
    </source>
</evidence>
<dbReference type="GO" id="GO:0000151">
    <property type="term" value="C:ubiquitin ligase complex"/>
    <property type="evidence" value="ECO:0007669"/>
    <property type="project" value="TreeGrafter"/>
</dbReference>
<comment type="catalytic activity">
    <reaction evidence="1 10">
        <text>S-ubiquitinyl-[E2 ubiquitin-conjugating enzyme]-L-cysteine + [acceptor protein]-L-lysine = [E2 ubiquitin-conjugating enzyme]-L-cysteine + N(6)-ubiquitinyl-[acceptor protein]-L-lysine.</text>
        <dbReference type="EC" id="2.3.2.27"/>
    </reaction>
</comment>
<evidence type="ECO:0000256" key="3">
    <source>
        <dbReference type="ARBA" id="ARBA00022679"/>
    </source>
</evidence>
<keyword evidence="3 10" id="KW-0808">Transferase</keyword>
<dbReference type="Pfam" id="PF22960">
    <property type="entry name" value="WHD_UBR1"/>
    <property type="match status" value="1"/>
</dbReference>
<dbReference type="GO" id="GO:0005737">
    <property type="term" value="C:cytoplasm"/>
    <property type="evidence" value="ECO:0007669"/>
    <property type="project" value="TreeGrafter"/>
</dbReference>
<dbReference type="GO" id="GO:0071596">
    <property type="term" value="P:ubiquitin-dependent protein catabolic process via the N-end rule pathway"/>
    <property type="evidence" value="ECO:0007669"/>
    <property type="project" value="UniProtKB-UniRule"/>
</dbReference>
<dbReference type="SMART" id="SM00396">
    <property type="entry name" value="ZnF_UBR1"/>
    <property type="match status" value="1"/>
</dbReference>
<proteinExistence type="inferred from homology"/>
<dbReference type="Gene3D" id="3.30.1390.10">
    <property type="match status" value="1"/>
</dbReference>
<evidence type="ECO:0000256" key="9">
    <source>
        <dbReference type="PROSITE-ProRule" id="PRU00508"/>
    </source>
</evidence>
<dbReference type="PANTHER" id="PTHR21497:SF24">
    <property type="entry name" value="E3 UBIQUITIN-PROTEIN LIGASE UBR1"/>
    <property type="match status" value="1"/>
</dbReference>
<evidence type="ECO:0000313" key="13">
    <source>
        <dbReference type="EMBL" id="CCA16021.1"/>
    </source>
</evidence>
<dbReference type="Pfam" id="PF02617">
    <property type="entry name" value="ClpS"/>
    <property type="match status" value="1"/>
</dbReference>
<dbReference type="GO" id="GO:0016567">
    <property type="term" value="P:protein ubiquitination"/>
    <property type="evidence" value="ECO:0007669"/>
    <property type="project" value="UniProtKB-UniRule"/>
</dbReference>
<dbReference type="GO" id="GO:0008270">
    <property type="term" value="F:zinc ion binding"/>
    <property type="evidence" value="ECO:0007669"/>
    <property type="project" value="UniProtKB-UniRule"/>
</dbReference>
<feature type="region of interest" description="Disordered" evidence="11">
    <location>
        <begin position="2058"/>
        <end position="2089"/>
    </location>
</feature>
<evidence type="ECO:0000256" key="7">
    <source>
        <dbReference type="ARBA" id="ARBA00022833"/>
    </source>
</evidence>
<comment type="similarity">
    <text evidence="8 10">Belongs to the E3 ubiquitin-protein ligase UBR1-like family.</text>
</comment>
<feature type="region of interest" description="Disordered" evidence="11">
    <location>
        <begin position="1486"/>
        <end position="1512"/>
    </location>
</feature>
<dbReference type="Pfam" id="PF02207">
    <property type="entry name" value="zf-UBR"/>
    <property type="match status" value="1"/>
</dbReference>
<keyword evidence="5 10" id="KW-0863">Zinc-finger</keyword>
<evidence type="ECO:0000256" key="5">
    <source>
        <dbReference type="ARBA" id="ARBA00022771"/>
    </source>
</evidence>
<dbReference type="EMBL" id="FR824062">
    <property type="protein sequence ID" value="CCA16021.1"/>
    <property type="molecule type" value="Genomic_DNA"/>
</dbReference>